<proteinExistence type="predicted"/>
<reference evidence="1" key="1">
    <citation type="submission" date="2014-11" db="EMBL/GenBank/DDBJ databases">
        <authorList>
            <person name="Amaro Gonzalez C."/>
        </authorList>
    </citation>
    <scope>NUCLEOTIDE SEQUENCE</scope>
</reference>
<accession>A0A0E9SQU6</accession>
<reference evidence="1" key="2">
    <citation type="journal article" date="2015" name="Fish Shellfish Immunol.">
        <title>Early steps in the European eel (Anguilla anguilla)-Vibrio vulnificus interaction in the gills: Role of the RtxA13 toxin.</title>
        <authorList>
            <person name="Callol A."/>
            <person name="Pajuelo D."/>
            <person name="Ebbesson L."/>
            <person name="Teles M."/>
            <person name="MacKenzie S."/>
            <person name="Amaro C."/>
        </authorList>
    </citation>
    <scope>NUCLEOTIDE SEQUENCE</scope>
</reference>
<organism evidence="1">
    <name type="scientific">Anguilla anguilla</name>
    <name type="common">European freshwater eel</name>
    <name type="synonym">Muraena anguilla</name>
    <dbReference type="NCBI Taxonomy" id="7936"/>
    <lineage>
        <taxon>Eukaryota</taxon>
        <taxon>Metazoa</taxon>
        <taxon>Chordata</taxon>
        <taxon>Craniata</taxon>
        <taxon>Vertebrata</taxon>
        <taxon>Euteleostomi</taxon>
        <taxon>Actinopterygii</taxon>
        <taxon>Neopterygii</taxon>
        <taxon>Teleostei</taxon>
        <taxon>Anguilliformes</taxon>
        <taxon>Anguillidae</taxon>
        <taxon>Anguilla</taxon>
    </lineage>
</organism>
<name>A0A0E9SQU6_ANGAN</name>
<dbReference type="EMBL" id="GBXM01064891">
    <property type="protein sequence ID" value="JAH43686.1"/>
    <property type="molecule type" value="Transcribed_RNA"/>
</dbReference>
<sequence>MFIMLSCSIDLAVCGLIYKTVPQTRVWSSNGLFLCEKRTFHVARNRNSVIINYFLSFVITLFAGKTSSFQIVALVPNKKSAPPVSSL</sequence>
<evidence type="ECO:0000313" key="1">
    <source>
        <dbReference type="EMBL" id="JAH43686.1"/>
    </source>
</evidence>
<protein>
    <submittedName>
        <fullName evidence="1">Uncharacterized protein</fullName>
    </submittedName>
</protein>
<dbReference type="AlphaFoldDB" id="A0A0E9SQU6"/>